<dbReference type="PROSITE" id="PS50887">
    <property type="entry name" value="GGDEF"/>
    <property type="match status" value="1"/>
</dbReference>
<evidence type="ECO:0000256" key="8">
    <source>
        <dbReference type="SAM" id="MobiDB-lite"/>
    </source>
</evidence>
<keyword evidence="12" id="KW-1185">Reference proteome</keyword>
<dbReference type="PANTHER" id="PTHR45138">
    <property type="entry name" value="REGULATORY COMPONENTS OF SENSORY TRANSDUCTION SYSTEM"/>
    <property type="match status" value="1"/>
</dbReference>
<keyword evidence="3" id="KW-1003">Cell membrane</keyword>
<dbReference type="CDD" id="cd12914">
    <property type="entry name" value="PDC1_DGC_like"/>
    <property type="match status" value="1"/>
</dbReference>
<feature type="transmembrane region" description="Helical" evidence="9">
    <location>
        <begin position="32"/>
        <end position="51"/>
    </location>
</feature>
<dbReference type="STRING" id="1399968.CI15_22775"/>
<dbReference type="EMBL" id="LRBG01000035">
    <property type="protein sequence ID" value="KXU85109.1"/>
    <property type="molecule type" value="Genomic_DNA"/>
</dbReference>
<dbReference type="SUPFAM" id="SSF55073">
    <property type="entry name" value="Nucleotide cyclase"/>
    <property type="match status" value="1"/>
</dbReference>
<feature type="domain" description="GGDEF" evidence="10">
    <location>
        <begin position="377"/>
        <end position="514"/>
    </location>
</feature>
<dbReference type="PANTHER" id="PTHR45138:SF9">
    <property type="entry name" value="DIGUANYLATE CYCLASE DGCM-RELATED"/>
    <property type="match status" value="1"/>
</dbReference>
<dbReference type="Gene3D" id="3.30.450.20">
    <property type="entry name" value="PAS domain"/>
    <property type="match status" value="2"/>
</dbReference>
<name>A0A149PJD1_9BURK</name>
<dbReference type="GO" id="GO:1902201">
    <property type="term" value="P:negative regulation of bacterial-type flagellum-dependent cell motility"/>
    <property type="evidence" value="ECO:0007669"/>
    <property type="project" value="TreeGrafter"/>
</dbReference>
<dbReference type="SMART" id="SM00267">
    <property type="entry name" value="GGDEF"/>
    <property type="match status" value="1"/>
</dbReference>
<accession>A0A149PJD1</accession>
<evidence type="ECO:0000256" key="1">
    <source>
        <dbReference type="ARBA" id="ARBA00004651"/>
    </source>
</evidence>
<evidence type="ECO:0000313" key="12">
    <source>
        <dbReference type="Proteomes" id="UP000075613"/>
    </source>
</evidence>
<dbReference type="Proteomes" id="UP000075613">
    <property type="component" value="Unassembled WGS sequence"/>
</dbReference>
<keyword evidence="4 9" id="KW-0812">Transmembrane</keyword>
<dbReference type="InterPro" id="IPR029787">
    <property type="entry name" value="Nucleotide_cyclase"/>
</dbReference>
<sequence>MVKRTLSLRRRLRETLLVVRIGMTRYVGNRPWVAGIAGTVVALAMSILIAMEVGEGRTETLDHARQTSQNLVSIISADLERNVEIYSLSLESIVDAARDPVTWTLPVAVRQALLFDRTTTAAYLGGAYVIDADGEVAAAQYEGANTTVHLDDREYFLAQQRNPATGLYFSHPFMSRLRDNKLSVALTRRIDDAQGRFSGIALLAIRIEYFQHLLDRIDTGKQGSVFIVMTDGTLLARKPIVVPEIGLNIANSPNFREMSSHDSGSDVSIAAVDGVRRMFTYAHVPGTPLIAVVAPAVDDVLAPWEHRSHVAAALTVAFGAVFVFVSWLLAFALRDKQRAQAALQRLAATDPLTKLNNRRVLDKRLEDEWRRARRETKPLSVLFIDIDHFKIFNDTYGHESGDEVLIAVADCIASVVRRSVDLVARYGGEEFAVVLPDTNAQGAFAVAEQIRRKVESQVILRGQAARGVTVSVGCATALPTASDSGGGLELLAAADQQLYVAKNQGRNRTSSAQWKEEAAAQAPSGAGAGL</sequence>
<feature type="region of interest" description="Disordered" evidence="8">
    <location>
        <begin position="509"/>
        <end position="530"/>
    </location>
</feature>
<comment type="catalytic activity">
    <reaction evidence="7">
        <text>2 GTP = 3',3'-c-di-GMP + 2 diphosphate</text>
        <dbReference type="Rhea" id="RHEA:24898"/>
        <dbReference type="ChEBI" id="CHEBI:33019"/>
        <dbReference type="ChEBI" id="CHEBI:37565"/>
        <dbReference type="ChEBI" id="CHEBI:58805"/>
        <dbReference type="EC" id="2.7.7.65"/>
    </reaction>
</comment>
<dbReference type="InterPro" id="IPR043128">
    <property type="entry name" value="Rev_trsase/Diguanyl_cyclase"/>
</dbReference>
<evidence type="ECO:0000259" key="10">
    <source>
        <dbReference type="PROSITE" id="PS50887"/>
    </source>
</evidence>
<evidence type="ECO:0000256" key="3">
    <source>
        <dbReference type="ARBA" id="ARBA00022475"/>
    </source>
</evidence>
<dbReference type="NCBIfam" id="TIGR00254">
    <property type="entry name" value="GGDEF"/>
    <property type="match status" value="1"/>
</dbReference>
<comment type="subcellular location">
    <subcellularLocation>
        <location evidence="1">Cell membrane</location>
        <topology evidence="1">Multi-pass membrane protein</topology>
    </subcellularLocation>
</comment>
<evidence type="ECO:0000256" key="9">
    <source>
        <dbReference type="SAM" id="Phobius"/>
    </source>
</evidence>
<evidence type="ECO:0000256" key="6">
    <source>
        <dbReference type="ARBA" id="ARBA00023136"/>
    </source>
</evidence>
<evidence type="ECO:0000256" key="2">
    <source>
        <dbReference type="ARBA" id="ARBA00012528"/>
    </source>
</evidence>
<dbReference type="FunFam" id="3.30.70.270:FF:000001">
    <property type="entry name" value="Diguanylate cyclase domain protein"/>
    <property type="match status" value="1"/>
</dbReference>
<dbReference type="GO" id="GO:0052621">
    <property type="term" value="F:diguanylate cyclase activity"/>
    <property type="evidence" value="ECO:0007669"/>
    <property type="project" value="UniProtKB-EC"/>
</dbReference>
<reference evidence="11 12" key="1">
    <citation type="journal article" date="2015" name="Int. J. Syst. Evol. Microbiol.">
        <title>Burkholderia monticola sp. nov., isolated from mountain soil.</title>
        <authorList>
            <person name="Baek I."/>
            <person name="Seo B."/>
            <person name="Lee I."/>
            <person name="Yi H."/>
            <person name="Chun J."/>
        </authorList>
    </citation>
    <scope>NUCLEOTIDE SEQUENCE [LARGE SCALE GENOMIC DNA]</scope>
    <source>
        <strain evidence="11 12">JC2948</strain>
    </source>
</reference>
<gene>
    <name evidence="11" type="ORF">CI15_22775</name>
</gene>
<dbReference type="Pfam" id="PF02743">
    <property type="entry name" value="dCache_1"/>
    <property type="match status" value="1"/>
</dbReference>
<dbReference type="AlphaFoldDB" id="A0A149PJD1"/>
<dbReference type="GO" id="GO:0005886">
    <property type="term" value="C:plasma membrane"/>
    <property type="evidence" value="ECO:0007669"/>
    <property type="project" value="UniProtKB-SubCell"/>
</dbReference>
<keyword evidence="6 9" id="KW-0472">Membrane</keyword>
<dbReference type="GO" id="GO:0043709">
    <property type="term" value="P:cell adhesion involved in single-species biofilm formation"/>
    <property type="evidence" value="ECO:0007669"/>
    <property type="project" value="TreeGrafter"/>
</dbReference>
<dbReference type="InterPro" id="IPR033479">
    <property type="entry name" value="dCache_1"/>
</dbReference>
<dbReference type="CDD" id="cd12915">
    <property type="entry name" value="PDC2_DGC_like"/>
    <property type="match status" value="1"/>
</dbReference>
<dbReference type="OrthoDB" id="9813903at2"/>
<dbReference type="InterPro" id="IPR000160">
    <property type="entry name" value="GGDEF_dom"/>
</dbReference>
<dbReference type="Gene3D" id="3.30.70.270">
    <property type="match status" value="1"/>
</dbReference>
<keyword evidence="5 9" id="KW-1133">Transmembrane helix</keyword>
<evidence type="ECO:0000313" key="11">
    <source>
        <dbReference type="EMBL" id="KXU85109.1"/>
    </source>
</evidence>
<evidence type="ECO:0000256" key="4">
    <source>
        <dbReference type="ARBA" id="ARBA00022692"/>
    </source>
</evidence>
<comment type="caution">
    <text evidence="11">The sequence shown here is derived from an EMBL/GenBank/DDBJ whole genome shotgun (WGS) entry which is preliminary data.</text>
</comment>
<dbReference type="InterPro" id="IPR050469">
    <property type="entry name" value="Diguanylate_Cyclase"/>
</dbReference>
<protein>
    <recommendedName>
        <fullName evidence="2">diguanylate cyclase</fullName>
        <ecNumber evidence="2">2.7.7.65</ecNumber>
    </recommendedName>
</protein>
<dbReference type="Pfam" id="PF00990">
    <property type="entry name" value="GGDEF"/>
    <property type="match status" value="1"/>
</dbReference>
<organism evidence="11 12">
    <name type="scientific">Paraburkholderia monticola</name>
    <dbReference type="NCBI Taxonomy" id="1399968"/>
    <lineage>
        <taxon>Bacteria</taxon>
        <taxon>Pseudomonadati</taxon>
        <taxon>Pseudomonadota</taxon>
        <taxon>Betaproteobacteria</taxon>
        <taxon>Burkholderiales</taxon>
        <taxon>Burkholderiaceae</taxon>
        <taxon>Paraburkholderia</taxon>
    </lineage>
</organism>
<feature type="transmembrane region" description="Helical" evidence="9">
    <location>
        <begin position="309"/>
        <end position="333"/>
    </location>
</feature>
<feature type="compositionally biased region" description="Low complexity" evidence="8">
    <location>
        <begin position="519"/>
        <end position="530"/>
    </location>
</feature>
<dbReference type="EC" id="2.7.7.65" evidence="2"/>
<dbReference type="CDD" id="cd01949">
    <property type="entry name" value="GGDEF"/>
    <property type="match status" value="1"/>
</dbReference>
<proteinExistence type="predicted"/>
<evidence type="ECO:0000256" key="7">
    <source>
        <dbReference type="ARBA" id="ARBA00034247"/>
    </source>
</evidence>
<evidence type="ECO:0000256" key="5">
    <source>
        <dbReference type="ARBA" id="ARBA00022989"/>
    </source>
</evidence>